<feature type="transmembrane region" description="Helical" evidence="6">
    <location>
        <begin position="316"/>
        <end position="337"/>
    </location>
</feature>
<dbReference type="SUPFAM" id="SSF103473">
    <property type="entry name" value="MFS general substrate transporter"/>
    <property type="match status" value="1"/>
</dbReference>
<keyword evidence="3 6" id="KW-0812">Transmembrane</keyword>
<keyword evidence="4 6" id="KW-1133">Transmembrane helix</keyword>
<comment type="subcellular location">
    <subcellularLocation>
        <location evidence="1">Cell membrane</location>
        <topology evidence="1">Multi-pass membrane protein</topology>
    </subcellularLocation>
</comment>
<keyword evidence="5 6" id="KW-0472">Membrane</keyword>
<dbReference type="InterPro" id="IPR020846">
    <property type="entry name" value="MFS_dom"/>
</dbReference>
<feature type="domain" description="Major facilitator superfamily (MFS) profile" evidence="7">
    <location>
        <begin position="4"/>
        <end position="371"/>
    </location>
</feature>
<feature type="transmembrane region" description="Helical" evidence="6">
    <location>
        <begin position="200"/>
        <end position="223"/>
    </location>
</feature>
<dbReference type="PANTHER" id="PTHR43124">
    <property type="entry name" value="PURINE EFFLUX PUMP PBUE"/>
    <property type="match status" value="1"/>
</dbReference>
<evidence type="ECO:0000256" key="3">
    <source>
        <dbReference type="ARBA" id="ARBA00022692"/>
    </source>
</evidence>
<evidence type="ECO:0000313" key="8">
    <source>
        <dbReference type="EMBL" id="HHM44352.1"/>
    </source>
</evidence>
<dbReference type="GO" id="GO:0022857">
    <property type="term" value="F:transmembrane transporter activity"/>
    <property type="evidence" value="ECO:0007669"/>
    <property type="project" value="InterPro"/>
</dbReference>
<feature type="transmembrane region" description="Helical" evidence="6">
    <location>
        <begin position="129"/>
        <end position="154"/>
    </location>
</feature>
<organism evidence="8">
    <name type="scientific">Caldiarchaeum subterraneum</name>
    <dbReference type="NCBI Taxonomy" id="311458"/>
    <lineage>
        <taxon>Archaea</taxon>
        <taxon>Nitrososphaerota</taxon>
        <taxon>Candidatus Caldarchaeales</taxon>
        <taxon>Candidatus Caldarchaeaceae</taxon>
        <taxon>Candidatus Caldarchaeum</taxon>
    </lineage>
</organism>
<evidence type="ECO:0000256" key="2">
    <source>
        <dbReference type="ARBA" id="ARBA00022475"/>
    </source>
</evidence>
<accession>A0A7J3VTN8</accession>
<dbReference type="EMBL" id="DRXH01000120">
    <property type="protein sequence ID" value="HHM44352.1"/>
    <property type="molecule type" value="Genomic_DNA"/>
</dbReference>
<evidence type="ECO:0000256" key="1">
    <source>
        <dbReference type="ARBA" id="ARBA00004651"/>
    </source>
</evidence>
<feature type="transmembrane region" description="Helical" evidence="6">
    <location>
        <begin position="160"/>
        <end position="180"/>
    </location>
</feature>
<evidence type="ECO:0000256" key="5">
    <source>
        <dbReference type="ARBA" id="ARBA00023136"/>
    </source>
</evidence>
<feature type="transmembrane region" description="Helical" evidence="6">
    <location>
        <begin position="46"/>
        <end position="64"/>
    </location>
</feature>
<dbReference type="InterPro" id="IPR036259">
    <property type="entry name" value="MFS_trans_sf"/>
</dbReference>
<feature type="transmembrane region" description="Helical" evidence="6">
    <location>
        <begin position="260"/>
        <end position="278"/>
    </location>
</feature>
<evidence type="ECO:0000256" key="6">
    <source>
        <dbReference type="SAM" id="Phobius"/>
    </source>
</evidence>
<dbReference type="AlphaFoldDB" id="A0A7J3VTN8"/>
<feature type="transmembrane region" description="Helical" evidence="6">
    <location>
        <begin position="229"/>
        <end position="248"/>
    </location>
</feature>
<evidence type="ECO:0000259" key="7">
    <source>
        <dbReference type="PROSITE" id="PS50850"/>
    </source>
</evidence>
<comment type="caution">
    <text evidence="8">The sequence shown here is derived from an EMBL/GenBank/DDBJ whole genome shotgun (WGS) entry which is preliminary data.</text>
</comment>
<evidence type="ECO:0000256" key="4">
    <source>
        <dbReference type="ARBA" id="ARBA00022989"/>
    </source>
</evidence>
<keyword evidence="2" id="KW-1003">Cell membrane</keyword>
<protein>
    <submittedName>
        <fullName evidence="8">MFS transporter</fullName>
    </submittedName>
</protein>
<dbReference type="Pfam" id="PF07690">
    <property type="entry name" value="MFS_1"/>
    <property type="match status" value="1"/>
</dbReference>
<dbReference type="Gene3D" id="1.20.1250.20">
    <property type="entry name" value="MFS general substrate transporter like domains"/>
    <property type="match status" value="1"/>
</dbReference>
<dbReference type="PANTHER" id="PTHR43124:SF3">
    <property type="entry name" value="CHLORAMPHENICOL EFFLUX PUMP RV0191"/>
    <property type="match status" value="1"/>
</dbReference>
<dbReference type="InterPro" id="IPR011701">
    <property type="entry name" value="MFS"/>
</dbReference>
<feature type="transmembrane region" description="Helical" evidence="6">
    <location>
        <begin position="284"/>
        <end position="304"/>
    </location>
</feature>
<feature type="transmembrane region" description="Helical" evidence="6">
    <location>
        <begin position="71"/>
        <end position="89"/>
    </location>
</feature>
<dbReference type="InterPro" id="IPR050189">
    <property type="entry name" value="MFS_Efflux_Transporters"/>
</dbReference>
<dbReference type="PROSITE" id="PS50850">
    <property type="entry name" value="MFS"/>
    <property type="match status" value="1"/>
</dbReference>
<feature type="transmembrane region" description="Helical" evidence="6">
    <location>
        <begin position="343"/>
        <end position="366"/>
    </location>
</feature>
<sequence length="371" mass="39939">MDRSLRMLLAGALLTSASVSAMIQMSPVQAVMLQASYTDTGLLTGFARNIMYVFLAPMTAVIILRINWNTPLPLSAMLMAVSHMLMWLANDLLMVMAAQLVMGVAMFFFFPCGESIIATLYKKTHRFRAFSVFASAISGGFLLGSLLAGSVAYFAGLKSLFASMVVLSIIASLVFTRFKIANNTVEEEKNISLKTLAKPIVLAIPYYFVLSSAYSVLPGFLVLNGLTELEVGVLFFFHMLSRMSVSYFLSKSGAGIVKQLLIGSSVILGVSCLLASLYTTSFTAYLLVLVFLGLSVSICFIVTLQAVSKRGGSQSIFLIGVFETFIGISFIAGPPLAGFLLDSYGMSITLQALAAAVALAVALNLLHRYQL</sequence>
<feature type="transmembrane region" description="Helical" evidence="6">
    <location>
        <begin position="95"/>
        <end position="117"/>
    </location>
</feature>
<name>A0A7J3VTN8_CALS0</name>
<proteinExistence type="predicted"/>
<gene>
    <name evidence="8" type="ORF">ENM31_03525</name>
</gene>
<dbReference type="GO" id="GO:0005886">
    <property type="term" value="C:plasma membrane"/>
    <property type="evidence" value="ECO:0007669"/>
    <property type="project" value="UniProtKB-SubCell"/>
</dbReference>
<reference evidence="8" key="1">
    <citation type="journal article" date="2020" name="mSystems">
        <title>Genome- and Community-Level Interaction Insights into Carbon Utilization and Element Cycling Functions of Hydrothermarchaeota in Hydrothermal Sediment.</title>
        <authorList>
            <person name="Zhou Z."/>
            <person name="Liu Y."/>
            <person name="Xu W."/>
            <person name="Pan J."/>
            <person name="Luo Z.H."/>
            <person name="Li M."/>
        </authorList>
    </citation>
    <scope>NUCLEOTIDE SEQUENCE [LARGE SCALE GENOMIC DNA]</scope>
    <source>
        <strain evidence="8">SpSt-1074</strain>
    </source>
</reference>